<dbReference type="GO" id="GO:0003677">
    <property type="term" value="F:DNA binding"/>
    <property type="evidence" value="ECO:0007669"/>
    <property type="project" value="InterPro"/>
</dbReference>
<comment type="caution">
    <text evidence="3">The sequence shown here is derived from an EMBL/GenBank/DDBJ whole genome shotgun (WGS) entry which is preliminary data.</text>
</comment>
<keyword evidence="1" id="KW-0233">DNA recombination</keyword>
<evidence type="ECO:0000313" key="3">
    <source>
        <dbReference type="EMBL" id="GAG91230.1"/>
    </source>
</evidence>
<feature type="non-terminal residue" evidence="3">
    <location>
        <position position="1"/>
    </location>
</feature>
<evidence type="ECO:0000256" key="2">
    <source>
        <dbReference type="SAM" id="Coils"/>
    </source>
</evidence>
<reference evidence="3" key="1">
    <citation type="journal article" date="2014" name="Front. Microbiol.">
        <title>High frequency of phylogenetically diverse reductive dehalogenase-homologous genes in deep subseafloor sedimentary metagenomes.</title>
        <authorList>
            <person name="Kawai M."/>
            <person name="Futagami T."/>
            <person name="Toyoda A."/>
            <person name="Takaki Y."/>
            <person name="Nishi S."/>
            <person name="Hori S."/>
            <person name="Arai W."/>
            <person name="Tsubouchi T."/>
            <person name="Morono Y."/>
            <person name="Uchiyama I."/>
            <person name="Ito T."/>
            <person name="Fujiyama A."/>
            <person name="Inagaki F."/>
            <person name="Takami H."/>
        </authorList>
    </citation>
    <scope>NUCLEOTIDE SEQUENCE</scope>
    <source>
        <strain evidence="3">Expedition CK06-06</strain>
    </source>
</reference>
<protein>
    <recommendedName>
        <fullName evidence="4">Tyr recombinase domain-containing protein</fullName>
    </recommendedName>
</protein>
<dbReference type="SUPFAM" id="SSF56349">
    <property type="entry name" value="DNA breaking-rejoining enzymes"/>
    <property type="match status" value="1"/>
</dbReference>
<dbReference type="InterPro" id="IPR013762">
    <property type="entry name" value="Integrase-like_cat_sf"/>
</dbReference>
<dbReference type="InterPro" id="IPR011010">
    <property type="entry name" value="DNA_brk_join_enz"/>
</dbReference>
<feature type="coiled-coil region" evidence="2">
    <location>
        <begin position="126"/>
        <end position="160"/>
    </location>
</feature>
<dbReference type="GO" id="GO:0006310">
    <property type="term" value="P:DNA recombination"/>
    <property type="evidence" value="ECO:0007669"/>
    <property type="project" value="UniProtKB-KW"/>
</dbReference>
<organism evidence="3">
    <name type="scientific">marine sediment metagenome</name>
    <dbReference type="NCBI Taxonomy" id="412755"/>
    <lineage>
        <taxon>unclassified sequences</taxon>
        <taxon>metagenomes</taxon>
        <taxon>ecological metagenomes</taxon>
    </lineage>
</organism>
<evidence type="ECO:0008006" key="4">
    <source>
        <dbReference type="Google" id="ProtNLM"/>
    </source>
</evidence>
<dbReference type="Gene3D" id="1.10.443.10">
    <property type="entry name" value="Intergrase catalytic core"/>
    <property type="match status" value="1"/>
</dbReference>
<sequence>EYIVNFPKEKIKRSRQTRSEITNFPETVKFLDIILKNLKNNDKLFNFGHAQASKFLRRAVRIVKAKCIPKGQEVTWKDLRSSMACHLLANSWSTDEIRKRMGHSPSSRVLDKYVNYLAINRHKPKKKLFDNDVQKLKEELEKIKSREKLSNERIRRLQNSDKIFAEKMLQFLEILQDNPEASKLLVKKNFTKMKELFV</sequence>
<dbReference type="AlphaFoldDB" id="X1B7Y9"/>
<accession>X1B7Y9</accession>
<dbReference type="GO" id="GO:0015074">
    <property type="term" value="P:DNA integration"/>
    <property type="evidence" value="ECO:0007669"/>
    <property type="project" value="InterPro"/>
</dbReference>
<proteinExistence type="predicted"/>
<gene>
    <name evidence="3" type="ORF">S01H4_48346</name>
</gene>
<keyword evidence="2" id="KW-0175">Coiled coil</keyword>
<dbReference type="EMBL" id="BART01027249">
    <property type="protein sequence ID" value="GAG91230.1"/>
    <property type="molecule type" value="Genomic_DNA"/>
</dbReference>
<name>X1B7Y9_9ZZZZ</name>
<evidence type="ECO:0000256" key="1">
    <source>
        <dbReference type="ARBA" id="ARBA00023172"/>
    </source>
</evidence>